<proteinExistence type="predicted"/>
<feature type="transmembrane region" description="Helical" evidence="2">
    <location>
        <begin position="373"/>
        <end position="392"/>
    </location>
</feature>
<evidence type="ECO:0000256" key="2">
    <source>
        <dbReference type="SAM" id="Phobius"/>
    </source>
</evidence>
<sequence length="407" mass="45228">MTPPWAEDSYPWDGFVDDNDSPAHSSIRTMESQATQVSLTKSQPQTPTSIMSGYSATPTWSGFAMTNNGSKNYQEPSVKPNTLEMGNCYLEPLHDAYIQTNLQRQHHPSLNDIFKSNNDGSTGQAAASDKCSQYTCICKCPKHGSFGHSHPSMSGVSIKSKKQLQKQSIELTRGYPTGQCVSSLEPPPKTAWDEMDLCDSSIREHRSSIKTNTAINAENFKMFLNSPLFSTILKSLTIVVSILLFATALGATLTLHNGFDQEDADSTSNATTTLILTLVLSTFIIIYSCFTTIAESRRLPEGMDTSYSKPLIVIFSEVIASIVWAQVMSVTIYVYIWTFGCTLAEEKLSMRLWKQSEMSSAQNQVMERVCHRVGAMIGLEASLVLLLIFNFYTHLAHNFRFIHDIAF</sequence>
<feature type="compositionally biased region" description="Polar residues" evidence="1">
    <location>
        <begin position="22"/>
        <end position="50"/>
    </location>
</feature>
<feature type="transmembrane region" description="Helical" evidence="2">
    <location>
        <begin position="311"/>
        <end position="336"/>
    </location>
</feature>
<evidence type="ECO:0008006" key="5">
    <source>
        <dbReference type="Google" id="ProtNLM"/>
    </source>
</evidence>
<dbReference type="EMBL" id="JAAAID010000060">
    <property type="protein sequence ID" value="KAG0023360.1"/>
    <property type="molecule type" value="Genomic_DNA"/>
</dbReference>
<name>A0A9P6N4J3_9FUNG</name>
<keyword evidence="4" id="KW-1185">Reference proteome</keyword>
<evidence type="ECO:0000313" key="4">
    <source>
        <dbReference type="Proteomes" id="UP000703661"/>
    </source>
</evidence>
<keyword evidence="2" id="KW-0812">Transmembrane</keyword>
<gene>
    <name evidence="3" type="ORF">BGZ80_009672</name>
</gene>
<accession>A0A9P6N4J3</accession>
<dbReference type="AlphaFoldDB" id="A0A9P6N4J3"/>
<evidence type="ECO:0000313" key="3">
    <source>
        <dbReference type="EMBL" id="KAG0023360.1"/>
    </source>
</evidence>
<keyword evidence="2" id="KW-1133">Transmembrane helix</keyword>
<dbReference type="Proteomes" id="UP000703661">
    <property type="component" value="Unassembled WGS sequence"/>
</dbReference>
<feature type="region of interest" description="Disordered" evidence="1">
    <location>
        <begin position="1"/>
        <end position="50"/>
    </location>
</feature>
<feature type="transmembrane region" description="Helical" evidence="2">
    <location>
        <begin position="273"/>
        <end position="290"/>
    </location>
</feature>
<keyword evidence="2" id="KW-0472">Membrane</keyword>
<organism evidence="3 4">
    <name type="scientific">Entomortierella chlamydospora</name>
    <dbReference type="NCBI Taxonomy" id="101097"/>
    <lineage>
        <taxon>Eukaryota</taxon>
        <taxon>Fungi</taxon>
        <taxon>Fungi incertae sedis</taxon>
        <taxon>Mucoromycota</taxon>
        <taxon>Mortierellomycotina</taxon>
        <taxon>Mortierellomycetes</taxon>
        <taxon>Mortierellales</taxon>
        <taxon>Mortierellaceae</taxon>
        <taxon>Entomortierella</taxon>
    </lineage>
</organism>
<feature type="transmembrane region" description="Helical" evidence="2">
    <location>
        <begin position="231"/>
        <end position="253"/>
    </location>
</feature>
<reference evidence="3" key="1">
    <citation type="journal article" date="2020" name="Fungal Divers.">
        <title>Resolving the Mortierellaceae phylogeny through synthesis of multi-gene phylogenetics and phylogenomics.</title>
        <authorList>
            <person name="Vandepol N."/>
            <person name="Liber J."/>
            <person name="Desiro A."/>
            <person name="Na H."/>
            <person name="Kennedy M."/>
            <person name="Barry K."/>
            <person name="Grigoriev I.V."/>
            <person name="Miller A.N."/>
            <person name="O'Donnell K."/>
            <person name="Stajich J.E."/>
            <person name="Bonito G."/>
        </authorList>
    </citation>
    <scope>NUCLEOTIDE SEQUENCE</scope>
    <source>
        <strain evidence="3">NRRL 2769</strain>
    </source>
</reference>
<evidence type="ECO:0000256" key="1">
    <source>
        <dbReference type="SAM" id="MobiDB-lite"/>
    </source>
</evidence>
<protein>
    <recommendedName>
        <fullName evidence="5">Transmembrane protein</fullName>
    </recommendedName>
</protein>
<comment type="caution">
    <text evidence="3">The sequence shown here is derived from an EMBL/GenBank/DDBJ whole genome shotgun (WGS) entry which is preliminary data.</text>
</comment>